<evidence type="ECO:0000256" key="1">
    <source>
        <dbReference type="SAM" id="Phobius"/>
    </source>
</evidence>
<accession>A0A3L9Y5J4</accession>
<comment type="caution">
    <text evidence="2">The sequence shown here is derived from an EMBL/GenBank/DDBJ whole genome shotgun (WGS) entry which is preliminary data.</text>
</comment>
<sequence>MPSLDFAASFVKDESGVVSVDWVVLTAALVGLGLAVTNVVGAGLEDLSEDIRTQLMTDHIRTGFNE</sequence>
<feature type="transmembrane region" description="Helical" evidence="1">
    <location>
        <begin position="22"/>
        <end position="44"/>
    </location>
</feature>
<keyword evidence="3" id="KW-1185">Reference proteome</keyword>
<keyword evidence="1" id="KW-0472">Membrane</keyword>
<evidence type="ECO:0000313" key="3">
    <source>
        <dbReference type="Proteomes" id="UP000281343"/>
    </source>
</evidence>
<keyword evidence="1" id="KW-0812">Transmembrane</keyword>
<dbReference type="RefSeq" id="WP_121896628.1">
    <property type="nucleotide sequence ID" value="NZ_CP159473.1"/>
</dbReference>
<evidence type="ECO:0000313" key="2">
    <source>
        <dbReference type="EMBL" id="RMA44039.1"/>
    </source>
</evidence>
<organism evidence="2 3">
    <name type="scientific">Rhodophyticola porphyridii</name>
    <dbReference type="NCBI Taxonomy" id="1852017"/>
    <lineage>
        <taxon>Bacteria</taxon>
        <taxon>Pseudomonadati</taxon>
        <taxon>Pseudomonadota</taxon>
        <taxon>Alphaproteobacteria</taxon>
        <taxon>Rhodobacterales</taxon>
        <taxon>Roseobacteraceae</taxon>
        <taxon>Rhodophyticola</taxon>
    </lineage>
</organism>
<keyword evidence="1" id="KW-1133">Transmembrane helix</keyword>
<name>A0A3L9Y5J4_9RHOB</name>
<dbReference type="Proteomes" id="UP000281343">
    <property type="component" value="Unassembled WGS sequence"/>
</dbReference>
<protein>
    <submittedName>
        <fullName evidence="2">Pilus assembly protein</fullName>
    </submittedName>
</protein>
<proteinExistence type="predicted"/>
<dbReference type="AlphaFoldDB" id="A0A3L9Y5J4"/>
<reference evidence="2 3" key="1">
    <citation type="submission" date="2018-10" db="EMBL/GenBank/DDBJ databases">
        <authorList>
            <person name="Jung H.S."/>
            <person name="Jeon C.O."/>
        </authorList>
    </citation>
    <scope>NUCLEOTIDE SEQUENCE [LARGE SCALE GENOMIC DNA]</scope>
    <source>
        <strain evidence="2 3">MA-7-27</strain>
    </source>
</reference>
<gene>
    <name evidence="2" type="ORF">D9R08_03785</name>
</gene>
<dbReference type="EMBL" id="RCNT01000001">
    <property type="protein sequence ID" value="RMA44039.1"/>
    <property type="molecule type" value="Genomic_DNA"/>
</dbReference>